<comment type="catalytic activity">
    <reaction evidence="5">
        <text>(6S)-5-formyl-5,6,7,8-tetrahydrofolate + ATP = (6R)-5,10-methenyltetrahydrofolate + ADP + phosphate</text>
        <dbReference type="Rhea" id="RHEA:10488"/>
        <dbReference type="ChEBI" id="CHEBI:30616"/>
        <dbReference type="ChEBI" id="CHEBI:43474"/>
        <dbReference type="ChEBI" id="CHEBI:57455"/>
        <dbReference type="ChEBI" id="CHEBI:57457"/>
        <dbReference type="ChEBI" id="CHEBI:456216"/>
        <dbReference type="EC" id="6.3.3.2"/>
    </reaction>
</comment>
<evidence type="ECO:0000256" key="1">
    <source>
        <dbReference type="ARBA" id="ARBA00010638"/>
    </source>
</evidence>
<dbReference type="EMBL" id="APBN01000008">
    <property type="protein sequence ID" value="EMT51321.1"/>
    <property type="molecule type" value="Genomic_DNA"/>
</dbReference>
<dbReference type="InterPro" id="IPR037171">
    <property type="entry name" value="NagB/RpiA_transferase-like"/>
</dbReference>
<accession>M8DWD4</accession>
<dbReference type="PANTHER" id="PTHR23407:SF1">
    <property type="entry name" value="5-FORMYLTETRAHYDROFOLATE CYCLO-LIGASE"/>
    <property type="match status" value="1"/>
</dbReference>
<evidence type="ECO:0000313" key="7">
    <source>
        <dbReference type="Proteomes" id="UP000012081"/>
    </source>
</evidence>
<feature type="binding site" evidence="4">
    <location>
        <position position="58"/>
    </location>
    <ligand>
        <name>substrate</name>
    </ligand>
</feature>
<dbReference type="GO" id="GO:0030272">
    <property type="term" value="F:5-formyltetrahydrofolate cyclo-ligase activity"/>
    <property type="evidence" value="ECO:0007669"/>
    <property type="project" value="UniProtKB-EC"/>
</dbReference>
<evidence type="ECO:0000256" key="5">
    <source>
        <dbReference type="RuleBase" id="RU361279"/>
    </source>
</evidence>
<comment type="cofactor">
    <cofactor evidence="5">
        <name>Mg(2+)</name>
        <dbReference type="ChEBI" id="CHEBI:18420"/>
    </cofactor>
</comment>
<dbReference type="GO" id="GO:0005524">
    <property type="term" value="F:ATP binding"/>
    <property type="evidence" value="ECO:0007669"/>
    <property type="project" value="UniProtKB-KW"/>
</dbReference>
<dbReference type="Pfam" id="PF01812">
    <property type="entry name" value="5-FTHF_cyc-lig"/>
    <property type="match status" value="1"/>
</dbReference>
<feature type="binding site" evidence="4">
    <location>
        <begin position="137"/>
        <end position="145"/>
    </location>
    <ligand>
        <name>ATP</name>
        <dbReference type="ChEBI" id="CHEBI:30616"/>
    </ligand>
</feature>
<evidence type="ECO:0000256" key="3">
    <source>
        <dbReference type="ARBA" id="ARBA00022840"/>
    </source>
</evidence>
<dbReference type="SUPFAM" id="SSF100950">
    <property type="entry name" value="NagB/RpiA/CoA transferase-like"/>
    <property type="match status" value="1"/>
</dbReference>
<proteinExistence type="inferred from homology"/>
<gene>
    <name evidence="6" type="ORF">I532_17238</name>
</gene>
<comment type="similarity">
    <text evidence="1 5">Belongs to the 5-formyltetrahydrofolate cyclo-ligase family.</text>
</comment>
<dbReference type="AlphaFoldDB" id="M8DWD4"/>
<dbReference type="InterPro" id="IPR002698">
    <property type="entry name" value="FTHF_cligase"/>
</dbReference>
<dbReference type="OrthoDB" id="9801938at2"/>
<dbReference type="Gene3D" id="3.40.50.10420">
    <property type="entry name" value="NagB/RpiA/CoA transferase-like"/>
    <property type="match status" value="1"/>
</dbReference>
<keyword evidence="5" id="KW-0460">Magnesium</keyword>
<dbReference type="GO" id="GO:0009396">
    <property type="term" value="P:folic acid-containing compound biosynthetic process"/>
    <property type="evidence" value="ECO:0007669"/>
    <property type="project" value="TreeGrafter"/>
</dbReference>
<keyword evidence="3 4" id="KW-0067">ATP-binding</keyword>
<dbReference type="GO" id="GO:0035999">
    <property type="term" value="P:tetrahydrofolate interconversion"/>
    <property type="evidence" value="ECO:0007669"/>
    <property type="project" value="TreeGrafter"/>
</dbReference>
<dbReference type="STRING" id="1300222.I532_17238"/>
<dbReference type="Proteomes" id="UP000012081">
    <property type="component" value="Unassembled WGS sequence"/>
</dbReference>
<keyword evidence="7" id="KW-1185">Reference proteome</keyword>
<sequence>MELLDQKRELRREILAQRASVSPEERQARSEQMCRHLLSFDRLRRCRTVMAYYPFREELDIVPFLEKALERGQEIWLPLTLPAERRIVPYIYTGPDMLKRGTYGILEPDPGLAAEGKAEDLDAVLVPGVAFDRRGGRMGYGAGYYDRFLTSLPHRPLLIGCSFDLQVQKAVPMEPHDISLDFLATESGIRETGQPDLS</sequence>
<dbReference type="GO" id="GO:0046872">
    <property type="term" value="F:metal ion binding"/>
    <property type="evidence" value="ECO:0007669"/>
    <property type="project" value="UniProtKB-KW"/>
</dbReference>
<protein>
    <recommendedName>
        <fullName evidence="5">5-formyltetrahydrofolate cyclo-ligase</fullName>
        <ecNumber evidence="5">6.3.3.2</ecNumber>
    </recommendedName>
</protein>
<dbReference type="InterPro" id="IPR024185">
    <property type="entry name" value="FTHF_cligase-like_sf"/>
</dbReference>
<name>M8DWD4_9BACL</name>
<dbReference type="PIRSF" id="PIRSF006806">
    <property type="entry name" value="FTHF_cligase"/>
    <property type="match status" value="1"/>
</dbReference>
<keyword evidence="5" id="KW-0479">Metal-binding</keyword>
<evidence type="ECO:0000313" key="6">
    <source>
        <dbReference type="EMBL" id="EMT51321.1"/>
    </source>
</evidence>
<feature type="binding site" evidence="4">
    <location>
        <begin position="7"/>
        <end position="11"/>
    </location>
    <ligand>
        <name>ATP</name>
        <dbReference type="ChEBI" id="CHEBI:30616"/>
    </ligand>
</feature>
<dbReference type="PANTHER" id="PTHR23407">
    <property type="entry name" value="ATPASE INHIBITOR/5-FORMYLTETRAHYDROFOLATE CYCLO-LIGASE"/>
    <property type="match status" value="1"/>
</dbReference>
<comment type="caution">
    <text evidence="6">The sequence shown here is derived from an EMBL/GenBank/DDBJ whole genome shotgun (WGS) entry which is preliminary data.</text>
</comment>
<organism evidence="6 7">
    <name type="scientific">Brevibacillus borstelensis AK1</name>
    <dbReference type="NCBI Taxonomy" id="1300222"/>
    <lineage>
        <taxon>Bacteria</taxon>
        <taxon>Bacillati</taxon>
        <taxon>Bacillota</taxon>
        <taxon>Bacilli</taxon>
        <taxon>Bacillales</taxon>
        <taxon>Paenibacillaceae</taxon>
        <taxon>Brevibacillus</taxon>
    </lineage>
</organism>
<dbReference type="NCBIfam" id="TIGR02727">
    <property type="entry name" value="MTHFS_bact"/>
    <property type="match status" value="1"/>
</dbReference>
<keyword evidence="2 4" id="KW-0547">Nucleotide-binding</keyword>
<dbReference type="EC" id="6.3.3.2" evidence="5"/>
<dbReference type="PATRIC" id="fig|1300222.3.peg.3613"/>
<dbReference type="RefSeq" id="WP_003389766.1">
    <property type="nucleotide sequence ID" value="NZ_APBN01000008.1"/>
</dbReference>
<evidence type="ECO:0000256" key="2">
    <source>
        <dbReference type="ARBA" id="ARBA00022741"/>
    </source>
</evidence>
<reference evidence="6 7" key="1">
    <citation type="submission" date="2013-03" db="EMBL/GenBank/DDBJ databases">
        <title>Assembly of a new bacterial strain Brevibacillus borstelensis AK1.</title>
        <authorList>
            <person name="Rajan I."/>
            <person name="PoliReddy D."/>
            <person name="Sugumar T."/>
            <person name="Rathinam K."/>
            <person name="Alqarawi S."/>
            <person name="Khalil A.B."/>
            <person name="Sivakumar N."/>
        </authorList>
    </citation>
    <scope>NUCLEOTIDE SEQUENCE [LARGE SCALE GENOMIC DNA]</scope>
    <source>
        <strain evidence="6 7">AK1</strain>
    </source>
</reference>
<evidence type="ECO:0000256" key="4">
    <source>
        <dbReference type="PIRSR" id="PIRSR006806-1"/>
    </source>
</evidence>